<dbReference type="Proteomes" id="UP001605989">
    <property type="component" value="Unassembled WGS sequence"/>
</dbReference>
<sequence>MDIKEVAKKYADYQINMRRYFHENPELSEKEFNTSKVVKEELDKIGVPWVPCGLETGVLATIKGSKPGKTILLRGDMDALTVTEKTGLPFASKNEGVMHACGHDCHISMMLTAAHILNDMKEDLCGTVKLAFQPAEEVATGAPAMIKDGALEGVDGCFAIHVWFDVDAGHISCDAGPRMGAANMFTIDVTGKGGHGATPHSCVDAVVVQAAIINNLQSMVSREFSPMEPVVVTVGEVKAGYRWNVIAESAHLGGTSRCFSKEIFTALPKVIDRIASETAAAYRATAVTKNTVLCPPVINDEHMAAVVQGASRKVIAPDAPVAVPATMGGEDFAFFMDKVPGCVCQLGIRNEACKAVYPQHSCYYTVDESALLGGAMLYAQTALDFNAEK</sequence>
<evidence type="ECO:0000313" key="4">
    <source>
        <dbReference type="EMBL" id="MFG6272637.1"/>
    </source>
</evidence>
<keyword evidence="2" id="KW-0479">Metal-binding</keyword>
<proteinExistence type="predicted"/>
<feature type="binding site" evidence="2">
    <location>
        <position position="101"/>
    </location>
    <ligand>
        <name>Mn(2+)</name>
        <dbReference type="ChEBI" id="CHEBI:29035"/>
        <label>2</label>
    </ligand>
</feature>
<protein>
    <submittedName>
        <fullName evidence="5">Amidohydrolase</fullName>
    </submittedName>
</protein>
<evidence type="ECO:0000259" key="3">
    <source>
        <dbReference type="Pfam" id="PF07687"/>
    </source>
</evidence>
<reference evidence="4 7" key="2">
    <citation type="submission" date="2024-10" db="EMBL/GenBank/DDBJ databases">
        <authorList>
            <person name="Sang B.-I."/>
            <person name="Prabhaharan D."/>
        </authorList>
    </citation>
    <scope>NUCLEOTIDE SEQUENCE [LARGE SCALE GENOMIC DNA]</scope>
    <source>
        <strain evidence="4 7">MH</strain>
    </source>
</reference>
<dbReference type="Proteomes" id="UP000591071">
    <property type="component" value="Unassembled WGS sequence"/>
</dbReference>
<name>A0A848BV36_9FIRM</name>
<dbReference type="PANTHER" id="PTHR11014">
    <property type="entry name" value="PEPTIDASE M20 FAMILY MEMBER"/>
    <property type="match status" value="1"/>
</dbReference>
<keyword evidence="7" id="KW-1185">Reference proteome</keyword>
<dbReference type="InterPro" id="IPR002933">
    <property type="entry name" value="Peptidase_M20"/>
</dbReference>
<dbReference type="AlphaFoldDB" id="A0A848BV36"/>
<dbReference type="EMBL" id="JBIEKR010000004">
    <property type="protein sequence ID" value="MFG6272637.1"/>
    <property type="molecule type" value="Genomic_DNA"/>
</dbReference>
<dbReference type="InterPro" id="IPR017439">
    <property type="entry name" value="Amidohydrolase"/>
</dbReference>
<dbReference type="Gene3D" id="3.30.70.360">
    <property type="match status" value="1"/>
</dbReference>
<dbReference type="NCBIfam" id="TIGR01891">
    <property type="entry name" value="amidohydrolases"/>
    <property type="match status" value="1"/>
</dbReference>
<dbReference type="Gene3D" id="3.40.630.10">
    <property type="entry name" value="Zn peptidases"/>
    <property type="match status" value="1"/>
</dbReference>
<reference evidence="5 6" key="1">
    <citation type="submission" date="2020-04" db="EMBL/GenBank/DDBJ databases">
        <authorList>
            <person name="Hitch T.C.A."/>
            <person name="Wylensek D."/>
            <person name="Clavel T."/>
        </authorList>
    </citation>
    <scope>NUCLEOTIDE SEQUENCE [LARGE SCALE GENOMIC DNA]</scope>
    <source>
        <strain evidence="5 6">Oil-RF-744-FAT-WT-6-1</strain>
    </source>
</reference>
<organism evidence="5 6">
    <name type="scientific">Megasphaera hexanoica</name>
    <dbReference type="NCBI Taxonomy" id="1675036"/>
    <lineage>
        <taxon>Bacteria</taxon>
        <taxon>Bacillati</taxon>
        <taxon>Bacillota</taxon>
        <taxon>Negativicutes</taxon>
        <taxon>Veillonellales</taxon>
        <taxon>Veillonellaceae</taxon>
        <taxon>Megasphaera</taxon>
    </lineage>
</organism>
<dbReference type="FunFam" id="3.30.70.360:FF:000001">
    <property type="entry name" value="N-acetyldiaminopimelate deacetylase"/>
    <property type="match status" value="1"/>
</dbReference>
<feature type="binding site" evidence="2">
    <location>
        <position position="103"/>
    </location>
    <ligand>
        <name>Mn(2+)</name>
        <dbReference type="ChEBI" id="CHEBI:29035"/>
        <label>2</label>
    </ligand>
</feature>
<evidence type="ECO:0000313" key="5">
    <source>
        <dbReference type="EMBL" id="NME27176.1"/>
    </source>
</evidence>
<dbReference type="OrthoDB" id="1633187at2"/>
<dbReference type="Pfam" id="PF01546">
    <property type="entry name" value="Peptidase_M20"/>
    <property type="match status" value="1"/>
</dbReference>
<feature type="binding site" evidence="2">
    <location>
        <position position="360"/>
    </location>
    <ligand>
        <name>Mn(2+)</name>
        <dbReference type="ChEBI" id="CHEBI:29035"/>
        <label>2</label>
    </ligand>
</feature>
<dbReference type="GO" id="GO:0019877">
    <property type="term" value="P:diaminopimelate biosynthetic process"/>
    <property type="evidence" value="ECO:0007669"/>
    <property type="project" value="UniProtKB-ARBA"/>
</dbReference>
<feature type="domain" description="Peptidase M20 dimerisation" evidence="3">
    <location>
        <begin position="184"/>
        <end position="282"/>
    </location>
</feature>
<dbReference type="Pfam" id="PF07687">
    <property type="entry name" value="M20_dimer"/>
    <property type="match status" value="1"/>
</dbReference>
<dbReference type="RefSeq" id="WP_059076138.1">
    <property type="nucleotide sequence ID" value="NZ_CP011940.1"/>
</dbReference>
<evidence type="ECO:0000256" key="2">
    <source>
        <dbReference type="PIRSR" id="PIRSR005962-1"/>
    </source>
</evidence>
<dbReference type="InterPro" id="IPR011650">
    <property type="entry name" value="Peptidase_M20_dimer"/>
</dbReference>
<dbReference type="KEGG" id="mhw:ACT01_03080"/>
<keyword evidence="2" id="KW-0464">Manganese</keyword>
<dbReference type="PANTHER" id="PTHR11014:SF63">
    <property type="entry name" value="METALLOPEPTIDASE, PUTATIVE (AFU_ORTHOLOGUE AFUA_6G09600)-RELATED"/>
    <property type="match status" value="1"/>
</dbReference>
<evidence type="ECO:0000313" key="6">
    <source>
        <dbReference type="Proteomes" id="UP000591071"/>
    </source>
</evidence>
<gene>
    <name evidence="4" type="ORF">ACGTZG_05480</name>
    <name evidence="5" type="ORF">HF872_00845</name>
</gene>
<keyword evidence="1 5" id="KW-0378">Hydrolase</keyword>
<dbReference type="GO" id="GO:0046872">
    <property type="term" value="F:metal ion binding"/>
    <property type="evidence" value="ECO:0007669"/>
    <property type="project" value="UniProtKB-KW"/>
</dbReference>
<evidence type="ECO:0000256" key="1">
    <source>
        <dbReference type="ARBA" id="ARBA00022801"/>
    </source>
</evidence>
<dbReference type="PIRSF" id="PIRSF005962">
    <property type="entry name" value="Pept_M20D_amidohydro"/>
    <property type="match status" value="1"/>
</dbReference>
<dbReference type="SUPFAM" id="SSF55031">
    <property type="entry name" value="Bacterial exopeptidase dimerisation domain"/>
    <property type="match status" value="1"/>
</dbReference>
<comment type="caution">
    <text evidence="5">The sequence shown here is derived from an EMBL/GenBank/DDBJ whole genome shotgun (WGS) entry which is preliminary data.</text>
</comment>
<dbReference type="InterPro" id="IPR036264">
    <property type="entry name" value="Bact_exopeptidase_dim_dom"/>
</dbReference>
<accession>A0A848BV36</accession>
<dbReference type="EMBL" id="JABAFG010000001">
    <property type="protein sequence ID" value="NME27176.1"/>
    <property type="molecule type" value="Genomic_DNA"/>
</dbReference>
<feature type="binding site" evidence="2">
    <location>
        <position position="137"/>
    </location>
    <ligand>
        <name>Mn(2+)</name>
        <dbReference type="ChEBI" id="CHEBI:29035"/>
        <label>2</label>
    </ligand>
</feature>
<dbReference type="SUPFAM" id="SSF53187">
    <property type="entry name" value="Zn-dependent exopeptidases"/>
    <property type="match status" value="1"/>
</dbReference>
<evidence type="ECO:0000313" key="7">
    <source>
        <dbReference type="Proteomes" id="UP001605989"/>
    </source>
</evidence>
<dbReference type="GO" id="GO:0050118">
    <property type="term" value="F:N-acetyldiaminopimelate deacetylase activity"/>
    <property type="evidence" value="ECO:0007669"/>
    <property type="project" value="UniProtKB-ARBA"/>
</dbReference>
<comment type="cofactor">
    <cofactor evidence="2">
        <name>Mn(2+)</name>
        <dbReference type="ChEBI" id="CHEBI:29035"/>
    </cofactor>
    <text evidence="2">The Mn(2+) ion enhances activity.</text>
</comment>
<feature type="binding site" evidence="2">
    <location>
        <position position="161"/>
    </location>
    <ligand>
        <name>Mn(2+)</name>
        <dbReference type="ChEBI" id="CHEBI:29035"/>
        <label>2</label>
    </ligand>
</feature>